<sequence length="89" mass="10471">MVQHWTPLSQLERTLEPGVWLMFDRSRRIAIVRMVTVRGRRLLRSVTYDQDPAKRLLIGYFPEDALRLAAECTWSEYVRATGPPISNRR</sequence>
<dbReference type="EMBL" id="LAVO01000023">
    <property type="protein sequence ID" value="KOS09701.1"/>
    <property type="molecule type" value="Genomic_DNA"/>
</dbReference>
<accession>A0A0M8MMB1</accession>
<dbReference type="OrthoDB" id="5123246at2"/>
<dbReference type="Proteomes" id="UP000037737">
    <property type="component" value="Unassembled WGS sequence"/>
</dbReference>
<gene>
    <name evidence="1" type="ORF">XI38_14460</name>
</gene>
<reference evidence="1" key="1">
    <citation type="submission" date="2015-04" db="EMBL/GenBank/DDBJ databases">
        <title>Complete genome sequence of Microbacterium chocolatum SIT 101, a bacterium enantioselectively hydrolyzing mesomeric diesters.</title>
        <authorList>
            <person name="Li X."/>
            <person name="Xu Y."/>
        </authorList>
    </citation>
    <scope>NUCLEOTIDE SEQUENCE [LARGE SCALE GENOMIC DNA]</scope>
    <source>
        <strain evidence="1">SIT 101</strain>
    </source>
</reference>
<organism evidence="1 2">
    <name type="scientific">Microbacterium aurantiacum</name>
    <dbReference type="NCBI Taxonomy" id="162393"/>
    <lineage>
        <taxon>Bacteria</taxon>
        <taxon>Bacillati</taxon>
        <taxon>Actinomycetota</taxon>
        <taxon>Actinomycetes</taxon>
        <taxon>Micrococcales</taxon>
        <taxon>Microbacteriaceae</taxon>
        <taxon>Microbacterium</taxon>
    </lineage>
</organism>
<proteinExistence type="predicted"/>
<keyword evidence="2" id="KW-1185">Reference proteome</keyword>
<evidence type="ECO:0000313" key="2">
    <source>
        <dbReference type="Proteomes" id="UP000037737"/>
    </source>
</evidence>
<evidence type="ECO:0000313" key="1">
    <source>
        <dbReference type="EMBL" id="KOS09701.1"/>
    </source>
</evidence>
<protein>
    <submittedName>
        <fullName evidence="1">Uncharacterized protein</fullName>
    </submittedName>
</protein>
<dbReference type="AlphaFoldDB" id="A0A0M8MMB1"/>
<comment type="caution">
    <text evidence="1">The sequence shown here is derived from an EMBL/GenBank/DDBJ whole genome shotgun (WGS) entry which is preliminary data.</text>
</comment>
<dbReference type="PATRIC" id="fig|84292.3.peg.2950"/>
<name>A0A0M8MMB1_9MICO</name>